<dbReference type="PATRIC" id="fig|28037.234.peg.260"/>
<reference evidence="3 4" key="1">
    <citation type="submission" date="2016-01" db="EMBL/GenBank/DDBJ databases">
        <title>Highly variable Streptococcus oralis are common among viridans streptococci isolated from primates.</title>
        <authorList>
            <person name="Denapaite D."/>
            <person name="Rieger M."/>
            <person name="Koendgen S."/>
            <person name="Brueckner R."/>
            <person name="Ochigava I."/>
            <person name="Kappeler P."/>
            <person name="Maetz-Rensing K."/>
            <person name="Leendertz F."/>
            <person name="Hakenbeck R."/>
        </authorList>
    </citation>
    <scope>NUCLEOTIDE SEQUENCE [LARGE SCALE GENOMIC DNA]</scope>
    <source>
        <strain evidence="3 4">DD28</strain>
    </source>
</reference>
<evidence type="ECO:0000259" key="2">
    <source>
        <dbReference type="Pfam" id="PF19804"/>
    </source>
</evidence>
<dbReference type="Pfam" id="PF19804">
    <property type="entry name" value="DUF6287"/>
    <property type="match status" value="1"/>
</dbReference>
<gene>
    <name evidence="3" type="ORF">SMIDD28_00247</name>
</gene>
<dbReference type="PROSITE" id="PS51257">
    <property type="entry name" value="PROKAR_LIPOPROTEIN"/>
    <property type="match status" value="1"/>
</dbReference>
<evidence type="ECO:0000256" key="1">
    <source>
        <dbReference type="SAM" id="SignalP"/>
    </source>
</evidence>
<organism evidence="3 4">
    <name type="scientific">Streptococcus mitis</name>
    <dbReference type="NCBI Taxonomy" id="28037"/>
    <lineage>
        <taxon>Bacteria</taxon>
        <taxon>Bacillati</taxon>
        <taxon>Bacillota</taxon>
        <taxon>Bacilli</taxon>
        <taxon>Lactobacillales</taxon>
        <taxon>Streptococcaceae</taxon>
        <taxon>Streptococcus</taxon>
        <taxon>Streptococcus mitis group</taxon>
    </lineage>
</organism>
<name>A0A139QCT1_STRMT</name>
<proteinExistence type="predicted"/>
<dbReference type="RefSeq" id="WP_061424109.1">
    <property type="nucleotide sequence ID" value="NZ_KQ970261.1"/>
</dbReference>
<dbReference type="AlphaFoldDB" id="A0A139QCT1"/>
<evidence type="ECO:0000313" key="3">
    <source>
        <dbReference type="EMBL" id="KXU00349.1"/>
    </source>
</evidence>
<accession>A0A139QCT1</accession>
<dbReference type="EMBL" id="LQOA01000007">
    <property type="protein sequence ID" value="KXU00349.1"/>
    <property type="molecule type" value="Genomic_DNA"/>
</dbReference>
<sequence length="363" mass="39443">MSKKGIFSGLLVASSVLLLAACGQQASQTSEAESADATVQTSASEDKKAEQAKIDYQIVYQNILDSYRERVKTAQKQQMPQNSTGNKEESYIDSILFDYQGRDISYTFYDINKDGKKELLIKQDKVLLGIYYLTDQGAQLVKAGGVAGKGGSRQILIPYENGAISYLIFSASRPEAIAKTYLFADGRYQEASSVDYDLRETKDPSSLQGLDGIKQVDLEGLNWLIFDDASASRPFIDLEEQAKGPGAHLAEIHQKNFSSIKGTWKNNKGGEVTFDENGFTNGAVLTDAAPKIVNNMAQFGMTSSSGVGGASVTLIPQGIVHPDFNAGDATYTDVSDSSKDRLLIAQYAGALSDPNEFYYKVSE</sequence>
<comment type="caution">
    <text evidence="3">The sequence shown here is derived from an EMBL/GenBank/DDBJ whole genome shotgun (WGS) entry which is preliminary data.</text>
</comment>
<dbReference type="InterPro" id="IPR046254">
    <property type="entry name" value="DUF6287"/>
</dbReference>
<keyword evidence="1" id="KW-0732">Signal</keyword>
<dbReference type="OrthoDB" id="2136578at2"/>
<evidence type="ECO:0000313" key="4">
    <source>
        <dbReference type="Proteomes" id="UP000070136"/>
    </source>
</evidence>
<dbReference type="Proteomes" id="UP000070136">
    <property type="component" value="Unassembled WGS sequence"/>
</dbReference>
<feature type="domain" description="DUF6287" evidence="2">
    <location>
        <begin position="250"/>
        <end position="278"/>
    </location>
</feature>
<feature type="signal peptide" evidence="1">
    <location>
        <begin position="1"/>
        <end position="20"/>
    </location>
</feature>
<feature type="chain" id="PRO_5039341993" description="DUF6287 domain-containing protein" evidence="1">
    <location>
        <begin position="21"/>
        <end position="363"/>
    </location>
</feature>
<protein>
    <recommendedName>
        <fullName evidence="2">DUF6287 domain-containing protein</fullName>
    </recommendedName>
</protein>